<evidence type="ECO:0000256" key="4">
    <source>
        <dbReference type="ARBA" id="ARBA00023231"/>
    </source>
</evidence>
<dbReference type="InterPro" id="IPR036388">
    <property type="entry name" value="WH-like_DNA-bd_sf"/>
</dbReference>
<sequence length="248" mass="27784">MICRTHNTGLPLEICNHCLVKDTAICACLEEKALNDLRKFGSNKLLNAGEVLFEEGEERKYVYSLRTGVLRLVRLLPDGRRHIMGFLQPGDFVCLLDVEDDYYTMTVESVVPSALCCYSRDVLEKMAAQYPPMRAWLLEKTRELLRYARHSQLVLSRLTPLEKIAGFLVGFARRSQLNGSAADPLCLPMNRSDIADHLGLTVETVSRMFSRLKAQGVIRLIATNLIEIVDYDALCTLAAADENFAVAG</sequence>
<dbReference type="FunFam" id="1.10.10.10:FF:000028">
    <property type="entry name" value="Fumarate/nitrate reduction transcriptional regulator Fnr"/>
    <property type="match status" value="1"/>
</dbReference>
<reference evidence="7 8" key="1">
    <citation type="journal article" date="2010" name="Science">
        <title>Genomic comparison of the ants Camponotus floridanus and Harpegnathos saltator.</title>
        <authorList>
            <person name="Bonasio R."/>
            <person name="Zhang G."/>
            <person name="Ye C."/>
            <person name="Mutti N.S."/>
            <person name="Fang X."/>
            <person name="Qin N."/>
            <person name="Donahue G."/>
            <person name="Yang P."/>
            <person name="Li Q."/>
            <person name="Li C."/>
            <person name="Zhang P."/>
            <person name="Huang Z."/>
            <person name="Berger S.L."/>
            <person name="Reinberg D."/>
            <person name="Wang J."/>
            <person name="Liebig J."/>
        </authorList>
    </citation>
    <scope>NUCLEOTIDE SEQUENCE [LARGE SCALE GENOMIC DNA]</scope>
    <source>
        <strain evidence="7 8">Hsal</strain>
    </source>
</reference>
<proteinExistence type="predicted"/>
<dbReference type="SUPFAM" id="SSF46785">
    <property type="entry name" value="Winged helix' DNA-binding domain"/>
    <property type="match status" value="1"/>
</dbReference>
<dbReference type="AlphaFoldDB" id="A0A1U9JVR5"/>
<dbReference type="InterPro" id="IPR012318">
    <property type="entry name" value="HTH_CRP"/>
</dbReference>
<dbReference type="Proteomes" id="UP000188912">
    <property type="component" value="Chromosome"/>
</dbReference>
<dbReference type="GO" id="GO:0003700">
    <property type="term" value="F:DNA-binding transcription factor activity"/>
    <property type="evidence" value="ECO:0007669"/>
    <property type="project" value="TreeGrafter"/>
</dbReference>
<dbReference type="PANTHER" id="PTHR24567">
    <property type="entry name" value="CRP FAMILY TRANSCRIPTIONAL REGULATORY PROTEIN"/>
    <property type="match status" value="1"/>
</dbReference>
<dbReference type="SMART" id="SM00419">
    <property type="entry name" value="HTH_CRP"/>
    <property type="match status" value="1"/>
</dbReference>
<keyword evidence="1" id="KW-0805">Transcription regulation</keyword>
<dbReference type="Gene3D" id="2.60.120.10">
    <property type="entry name" value="Jelly Rolls"/>
    <property type="match status" value="1"/>
</dbReference>
<feature type="domain" description="HTH crp-type" evidence="6">
    <location>
        <begin position="158"/>
        <end position="232"/>
    </location>
</feature>
<dbReference type="InterPro" id="IPR018490">
    <property type="entry name" value="cNMP-bd_dom_sf"/>
</dbReference>
<dbReference type="InterPro" id="IPR036390">
    <property type="entry name" value="WH_DNA-bd_sf"/>
</dbReference>
<dbReference type="InterPro" id="IPR014710">
    <property type="entry name" value="RmlC-like_jellyroll"/>
</dbReference>
<evidence type="ECO:0000313" key="7">
    <source>
        <dbReference type="EMBL" id="AQS41940.1"/>
    </source>
</evidence>
<dbReference type="CDD" id="cd00038">
    <property type="entry name" value="CAP_ED"/>
    <property type="match status" value="1"/>
</dbReference>
<dbReference type="Gene3D" id="1.10.10.10">
    <property type="entry name" value="Winged helix-like DNA-binding domain superfamily/Winged helix DNA-binding domain"/>
    <property type="match status" value="1"/>
</dbReference>
<evidence type="ECO:0000259" key="6">
    <source>
        <dbReference type="PROSITE" id="PS51063"/>
    </source>
</evidence>
<dbReference type="Pfam" id="PF13545">
    <property type="entry name" value="HTH_Crp_2"/>
    <property type="match status" value="1"/>
</dbReference>
<dbReference type="PROSITE" id="PS51063">
    <property type="entry name" value="HTH_CRP_2"/>
    <property type="match status" value="1"/>
</dbReference>
<dbReference type="GO" id="GO:0003677">
    <property type="term" value="F:DNA binding"/>
    <property type="evidence" value="ECO:0007669"/>
    <property type="project" value="UniProtKB-KW"/>
</dbReference>
<dbReference type="STRING" id="1902579.BHV28_12550"/>
<evidence type="ECO:0000256" key="3">
    <source>
        <dbReference type="ARBA" id="ARBA00023163"/>
    </source>
</evidence>
<feature type="domain" description="Cyclic nucleotide-binding" evidence="5">
    <location>
        <begin position="25"/>
        <end position="93"/>
    </location>
</feature>
<dbReference type="PANTHER" id="PTHR24567:SF75">
    <property type="entry name" value="FUMARATE AND NITRATE REDUCTION REGULATORY PROTEIN"/>
    <property type="match status" value="1"/>
</dbReference>
<gene>
    <name evidence="7" type="ORF">BHV28_12550</name>
</gene>
<accession>A0A1U9JVR5</accession>
<dbReference type="SUPFAM" id="SSF51206">
    <property type="entry name" value="cAMP-binding domain-like"/>
    <property type="match status" value="1"/>
</dbReference>
<dbReference type="PROSITE" id="PS50042">
    <property type="entry name" value="CNMP_BINDING_3"/>
    <property type="match status" value="1"/>
</dbReference>
<keyword evidence="2" id="KW-0238">DNA-binding</keyword>
<dbReference type="InterPro" id="IPR000595">
    <property type="entry name" value="cNMP-bd_dom"/>
</dbReference>
<evidence type="ECO:0000256" key="1">
    <source>
        <dbReference type="ARBA" id="ARBA00023015"/>
    </source>
</evidence>
<dbReference type="EMBL" id="CP017315">
    <property type="protein sequence ID" value="AQS41940.1"/>
    <property type="molecule type" value="Genomic_DNA"/>
</dbReference>
<dbReference type="CDD" id="cd00092">
    <property type="entry name" value="HTH_CRP"/>
    <property type="match status" value="1"/>
</dbReference>
<evidence type="ECO:0000259" key="5">
    <source>
        <dbReference type="PROSITE" id="PS50042"/>
    </source>
</evidence>
<evidence type="ECO:0000313" key="8">
    <source>
        <dbReference type="Proteomes" id="UP000188912"/>
    </source>
</evidence>
<name>A0A1U9JVR5_9HYPH</name>
<protein>
    <submittedName>
        <fullName evidence="7">Crp/Fnr family transcriptional regulator</fullName>
    </submittedName>
</protein>
<organism evidence="7 8">
    <name type="scientific">Candidatus Tokpelaia hoelldobleri</name>
    <dbReference type="NCBI Taxonomy" id="1902579"/>
    <lineage>
        <taxon>Bacteria</taxon>
        <taxon>Pseudomonadati</taxon>
        <taxon>Pseudomonadota</taxon>
        <taxon>Alphaproteobacteria</taxon>
        <taxon>Hyphomicrobiales</taxon>
        <taxon>Candidatus Tokpelaia</taxon>
    </lineage>
</organism>
<dbReference type="SMART" id="SM00100">
    <property type="entry name" value="cNMP"/>
    <property type="match status" value="1"/>
</dbReference>
<reference evidence="7 8" key="2">
    <citation type="journal article" date="2016" name="Sci. Rep.">
        <title>The genome of Rhizobiales bacteria in predatory ants reveals urease gene functions but no genes for nitrogen fixation.</title>
        <authorList>
            <person name="Neuvonen M.M."/>
            <person name="Tamarit D."/>
            <person name="Naslund K."/>
            <person name="Liebig J."/>
            <person name="Feldhaar H."/>
            <person name="Moran N.A."/>
            <person name="Guy L."/>
            <person name="Andersson S.G."/>
        </authorList>
    </citation>
    <scope>NUCLEOTIDE SEQUENCE [LARGE SCALE GENOMIC DNA]</scope>
    <source>
        <strain evidence="7 8">Hsal</strain>
    </source>
</reference>
<keyword evidence="8" id="KW-1185">Reference proteome</keyword>
<dbReference type="KEGG" id="thd:BHV28_12550"/>
<dbReference type="Pfam" id="PF00027">
    <property type="entry name" value="cNMP_binding"/>
    <property type="match status" value="1"/>
</dbReference>
<keyword evidence="3" id="KW-0804">Transcription</keyword>
<dbReference type="GO" id="GO:0005829">
    <property type="term" value="C:cytosol"/>
    <property type="evidence" value="ECO:0007669"/>
    <property type="project" value="TreeGrafter"/>
</dbReference>
<dbReference type="PRINTS" id="PR00034">
    <property type="entry name" value="HTHCRP"/>
</dbReference>
<evidence type="ECO:0000256" key="2">
    <source>
        <dbReference type="ARBA" id="ARBA00023125"/>
    </source>
</evidence>
<dbReference type="InterPro" id="IPR050397">
    <property type="entry name" value="Env_Response_Regulators"/>
</dbReference>
<keyword evidence="4" id="KW-0535">Nitrogen fixation</keyword>